<evidence type="ECO:0000313" key="2">
    <source>
        <dbReference type="Proteomes" id="UP000182658"/>
    </source>
</evidence>
<dbReference type="OrthoDB" id="4897656at2759"/>
<dbReference type="InParanoid" id="A0A1J7JER4"/>
<dbReference type="Proteomes" id="UP000182658">
    <property type="component" value="Unassembled WGS sequence"/>
</dbReference>
<sequence>MIHPQKCTAHTLAGSVRDHGRKTTTYSLPTNLAVPPTRPFQWEIASHYFPEGYHAKSLRFKAPWYLLLRCFLIDLPEQLGNGLDTVSWRDHQVKDSYYCSASTQLRTYNRFISGSPLKWGLRVVFSERSEGQPGWLIGRWLVVGWLFCNNPEWARSVNIGNLATPSNTICIRGLENVPPSHNPNSKTRFFKRFYQLDRSAAEPEPLITLFARRSSYGYSSLPPEAPVPERLSRLCGLMNNEGRAFLYGPSSQEPAWETRHGNVGGHCICCARRRHRPGIGRKPHEGEI</sequence>
<proteinExistence type="predicted"/>
<dbReference type="EMBL" id="KV875101">
    <property type="protein sequence ID" value="OIW26082.1"/>
    <property type="molecule type" value="Genomic_DNA"/>
</dbReference>
<evidence type="ECO:0000313" key="1">
    <source>
        <dbReference type="EMBL" id="OIW26082.1"/>
    </source>
</evidence>
<protein>
    <submittedName>
        <fullName evidence="1">Uncharacterized protein</fullName>
    </submittedName>
</protein>
<keyword evidence="2" id="KW-1185">Reference proteome</keyword>
<name>A0A1J7JER4_9PEZI</name>
<reference evidence="1 2" key="1">
    <citation type="submission" date="2016-10" db="EMBL/GenBank/DDBJ databases">
        <title>Draft genome sequence of Coniochaeta ligniaria NRRL30616, a lignocellulolytic fungus for bioabatement of inhibitors in plant biomass hydrolysates.</title>
        <authorList>
            <consortium name="DOE Joint Genome Institute"/>
            <person name="Jimenez D.J."/>
            <person name="Hector R.E."/>
            <person name="Riley R."/>
            <person name="Sun H."/>
            <person name="Grigoriev I.V."/>
            <person name="Van Elsas J.D."/>
            <person name="Nichols N.N."/>
        </authorList>
    </citation>
    <scope>NUCLEOTIDE SEQUENCE [LARGE SCALE GENOMIC DNA]</scope>
    <source>
        <strain evidence="1 2">NRRL 30616</strain>
    </source>
</reference>
<accession>A0A1J7JER4</accession>
<gene>
    <name evidence="1" type="ORF">CONLIGDRAFT_635831</name>
</gene>
<organism evidence="1 2">
    <name type="scientific">Coniochaeta ligniaria NRRL 30616</name>
    <dbReference type="NCBI Taxonomy" id="1408157"/>
    <lineage>
        <taxon>Eukaryota</taxon>
        <taxon>Fungi</taxon>
        <taxon>Dikarya</taxon>
        <taxon>Ascomycota</taxon>
        <taxon>Pezizomycotina</taxon>
        <taxon>Sordariomycetes</taxon>
        <taxon>Sordariomycetidae</taxon>
        <taxon>Coniochaetales</taxon>
        <taxon>Coniochaetaceae</taxon>
        <taxon>Coniochaeta</taxon>
    </lineage>
</organism>
<dbReference type="AlphaFoldDB" id="A0A1J7JER4"/>